<reference evidence="3 4" key="1">
    <citation type="submission" date="2019-05" db="EMBL/GenBank/DDBJ databases">
        <title>OXA-830, a novel chromosomally encoded expanded-spectrum class D beta-lactamase in Aeromonas simiae.</title>
        <authorList>
            <person name="Zhou W."/>
            <person name="Chen Q."/>
        </authorList>
    </citation>
    <scope>NUCLEOTIDE SEQUENCE [LARGE SCALE GENOMIC DNA]</scope>
    <source>
        <strain evidence="3 4">A6</strain>
    </source>
</reference>
<dbReference type="KEGG" id="asim:FE240_14940"/>
<dbReference type="SUPFAM" id="SSF53955">
    <property type="entry name" value="Lysozyme-like"/>
    <property type="match status" value="1"/>
</dbReference>
<dbReference type="InterPro" id="IPR008258">
    <property type="entry name" value="Transglycosylase_SLT_dom_1"/>
</dbReference>
<dbReference type="CDD" id="cd16894">
    <property type="entry name" value="MltD-like"/>
    <property type="match status" value="1"/>
</dbReference>
<proteinExistence type="inferred from homology"/>
<evidence type="ECO:0000313" key="4">
    <source>
        <dbReference type="Proteomes" id="UP000594034"/>
    </source>
</evidence>
<dbReference type="AlphaFoldDB" id="A0A5J6X2L5"/>
<evidence type="ECO:0000256" key="1">
    <source>
        <dbReference type="ARBA" id="ARBA00007734"/>
    </source>
</evidence>
<sequence length="284" mass="32054">MRQKAHIERTLARARPMIRLIRTELRQRQLPEWLLLVPLVESSYRLDVISHAGAAGPWQLMPMTADRFGVPVTPHFDGRYSLPLATGAALNYFHWLHGYFSEWPLALAAYNAGEGRVMKAIQRSGHRQVYRLPLPQETRHYVARIEALGELLSHPERYGIAPPDLGGGEELRVANPTHCSLQRWGEEMHLDSDALLTLNPAWRSSQGRVPSPPCPILYSHAPAGPRESKPKVKVIFPVSLESLHDPLQLGTARGLDMEGQGDAWHHPVVTDPLRLHTRPTPLWR</sequence>
<dbReference type="InterPro" id="IPR023346">
    <property type="entry name" value="Lysozyme-like_dom_sf"/>
</dbReference>
<dbReference type="PANTHER" id="PTHR37423:SF2">
    <property type="entry name" value="MEMBRANE-BOUND LYTIC MUREIN TRANSGLYCOSYLASE C"/>
    <property type="match status" value="1"/>
</dbReference>
<comment type="similarity">
    <text evidence="1">Belongs to the transglycosylase Slt family.</text>
</comment>
<evidence type="ECO:0000259" key="2">
    <source>
        <dbReference type="Pfam" id="PF01464"/>
    </source>
</evidence>
<dbReference type="PANTHER" id="PTHR37423">
    <property type="entry name" value="SOLUBLE LYTIC MUREIN TRANSGLYCOSYLASE-RELATED"/>
    <property type="match status" value="1"/>
</dbReference>
<organism evidence="3 4">
    <name type="scientific">Aeromonas simiae</name>
    <dbReference type="NCBI Taxonomy" id="218936"/>
    <lineage>
        <taxon>Bacteria</taxon>
        <taxon>Pseudomonadati</taxon>
        <taxon>Pseudomonadota</taxon>
        <taxon>Gammaproteobacteria</taxon>
        <taxon>Aeromonadales</taxon>
        <taxon>Aeromonadaceae</taxon>
        <taxon>Aeromonas</taxon>
    </lineage>
</organism>
<dbReference type="EMBL" id="CP040449">
    <property type="protein sequence ID" value="QFI56747.1"/>
    <property type="molecule type" value="Genomic_DNA"/>
</dbReference>
<keyword evidence="4" id="KW-1185">Reference proteome</keyword>
<dbReference type="Gene3D" id="1.10.530.10">
    <property type="match status" value="1"/>
</dbReference>
<feature type="domain" description="Transglycosylase SLT" evidence="2">
    <location>
        <begin position="24"/>
        <end position="128"/>
    </location>
</feature>
<evidence type="ECO:0000313" key="3">
    <source>
        <dbReference type="EMBL" id="QFI56747.1"/>
    </source>
</evidence>
<name>A0A5J6X2L5_9GAMM</name>
<protein>
    <submittedName>
        <fullName evidence="3">Lytic transglycosylase domain-containing protein</fullName>
    </submittedName>
</protein>
<dbReference type="Pfam" id="PF01464">
    <property type="entry name" value="SLT"/>
    <property type="match status" value="1"/>
</dbReference>
<dbReference type="Proteomes" id="UP000594034">
    <property type="component" value="Chromosome"/>
</dbReference>
<accession>A0A5J6X2L5</accession>
<gene>
    <name evidence="3" type="ORF">FE240_14940</name>
</gene>